<accession>A0AAD9WPE0</accession>
<name>A0AAD9WPE0_9ROSI</name>
<evidence type="ECO:0000313" key="1">
    <source>
        <dbReference type="EMBL" id="KAK2638834.1"/>
    </source>
</evidence>
<comment type="caution">
    <text evidence="1">The sequence shown here is derived from an EMBL/GenBank/DDBJ whole genome shotgun (WGS) entry which is preliminary data.</text>
</comment>
<sequence length="333" mass="38191">MASERKSGSSVIGFPYQIQKLYSLPEGAEDYFIDKGKQKWVKVPKSNVNFHNIGNGKLNLEKRGEHWGKQIGSSDSDSSTEEEGDGQFIICRKWRGECSNKTNKKGYGVDRKWSLAIGPVNQDRKISSSGLDKGPGQVSIDPSLEDSIKAHLNELEAEFVKSKFRVDIGDFSQTLLLRPTEDDVQSEDFQEDRDDFDSCLDEDNVVGELASWARLDRFLISPLFLLLFQYLVQKGLLKSVSDHNVITLGVPKVDWGLCPFRFYNTDLEDKDLIKYAMEAKKKDSTLILNCEKHLEEIDRKAIVDGWTEELRIDRLDLLSVMWKEIRREEQIWM</sequence>
<keyword evidence="2" id="KW-1185">Reference proteome</keyword>
<protein>
    <submittedName>
        <fullName evidence="1">Uncharacterized protein</fullName>
    </submittedName>
</protein>
<dbReference type="Proteomes" id="UP001280121">
    <property type="component" value="Unassembled WGS sequence"/>
</dbReference>
<proteinExistence type="predicted"/>
<reference evidence="1" key="1">
    <citation type="journal article" date="2023" name="Plant J.">
        <title>Genome sequences and population genomics provide insights into the demographic history, inbreeding, and mutation load of two 'living fossil' tree species of Dipteronia.</title>
        <authorList>
            <person name="Feng Y."/>
            <person name="Comes H.P."/>
            <person name="Chen J."/>
            <person name="Zhu S."/>
            <person name="Lu R."/>
            <person name="Zhang X."/>
            <person name="Li P."/>
            <person name="Qiu J."/>
            <person name="Olsen K.M."/>
            <person name="Qiu Y."/>
        </authorList>
    </citation>
    <scope>NUCLEOTIDE SEQUENCE</scope>
    <source>
        <strain evidence="1">KIB01</strain>
    </source>
</reference>
<dbReference type="AlphaFoldDB" id="A0AAD9WPE0"/>
<evidence type="ECO:0000313" key="2">
    <source>
        <dbReference type="Proteomes" id="UP001280121"/>
    </source>
</evidence>
<organism evidence="1 2">
    <name type="scientific">Dipteronia dyeriana</name>
    <dbReference type="NCBI Taxonomy" id="168575"/>
    <lineage>
        <taxon>Eukaryota</taxon>
        <taxon>Viridiplantae</taxon>
        <taxon>Streptophyta</taxon>
        <taxon>Embryophyta</taxon>
        <taxon>Tracheophyta</taxon>
        <taxon>Spermatophyta</taxon>
        <taxon>Magnoliopsida</taxon>
        <taxon>eudicotyledons</taxon>
        <taxon>Gunneridae</taxon>
        <taxon>Pentapetalae</taxon>
        <taxon>rosids</taxon>
        <taxon>malvids</taxon>
        <taxon>Sapindales</taxon>
        <taxon>Sapindaceae</taxon>
        <taxon>Hippocastanoideae</taxon>
        <taxon>Acereae</taxon>
        <taxon>Dipteronia</taxon>
    </lineage>
</organism>
<gene>
    <name evidence="1" type="ORF">Ddye_026629</name>
</gene>
<dbReference type="EMBL" id="JANJYI010000008">
    <property type="protein sequence ID" value="KAK2638834.1"/>
    <property type="molecule type" value="Genomic_DNA"/>
</dbReference>